<reference evidence="9" key="1">
    <citation type="submission" date="2021-12" db="EMBL/GenBank/DDBJ databases">
        <title>Curvularia clavata genome.</title>
        <authorList>
            <person name="Cao Y."/>
        </authorList>
    </citation>
    <scope>NUCLEOTIDE SEQUENCE</scope>
    <source>
        <strain evidence="9">Yc1106</strain>
    </source>
</reference>
<feature type="compositionally biased region" description="Polar residues" evidence="6">
    <location>
        <begin position="301"/>
        <end position="316"/>
    </location>
</feature>
<dbReference type="PANTHER" id="PTHR33048:SF42">
    <property type="entry name" value="INTEGRAL MEMBRANE PROTEIN"/>
    <property type="match status" value="1"/>
</dbReference>
<evidence type="ECO:0000313" key="9">
    <source>
        <dbReference type="EMBL" id="USP80353.1"/>
    </source>
</evidence>
<keyword evidence="3 7" id="KW-1133">Transmembrane helix</keyword>
<dbReference type="Proteomes" id="UP001056012">
    <property type="component" value="Chromosome 5"/>
</dbReference>
<evidence type="ECO:0000256" key="6">
    <source>
        <dbReference type="SAM" id="MobiDB-lite"/>
    </source>
</evidence>
<dbReference type="OrthoDB" id="3934549at2759"/>
<evidence type="ECO:0000256" key="7">
    <source>
        <dbReference type="SAM" id="Phobius"/>
    </source>
</evidence>
<organism evidence="9 10">
    <name type="scientific">Curvularia clavata</name>
    <dbReference type="NCBI Taxonomy" id="95742"/>
    <lineage>
        <taxon>Eukaryota</taxon>
        <taxon>Fungi</taxon>
        <taxon>Dikarya</taxon>
        <taxon>Ascomycota</taxon>
        <taxon>Pezizomycotina</taxon>
        <taxon>Dothideomycetes</taxon>
        <taxon>Pleosporomycetidae</taxon>
        <taxon>Pleosporales</taxon>
        <taxon>Pleosporineae</taxon>
        <taxon>Pleosporaceae</taxon>
        <taxon>Curvularia</taxon>
    </lineage>
</organism>
<keyword evidence="10" id="KW-1185">Reference proteome</keyword>
<proteinExistence type="inferred from homology"/>
<dbReference type="AlphaFoldDB" id="A0A9Q8ZGN1"/>
<evidence type="ECO:0000259" key="8">
    <source>
        <dbReference type="Pfam" id="PF20684"/>
    </source>
</evidence>
<feature type="region of interest" description="Disordered" evidence="6">
    <location>
        <begin position="289"/>
        <end position="336"/>
    </location>
</feature>
<feature type="domain" description="Rhodopsin" evidence="8">
    <location>
        <begin position="43"/>
        <end position="279"/>
    </location>
</feature>
<feature type="transmembrane region" description="Helical" evidence="7">
    <location>
        <begin position="28"/>
        <end position="47"/>
    </location>
</feature>
<feature type="transmembrane region" description="Helical" evidence="7">
    <location>
        <begin position="255"/>
        <end position="278"/>
    </location>
</feature>
<feature type="transmembrane region" description="Helical" evidence="7">
    <location>
        <begin position="216"/>
        <end position="235"/>
    </location>
</feature>
<dbReference type="GO" id="GO:0016020">
    <property type="term" value="C:membrane"/>
    <property type="evidence" value="ECO:0007669"/>
    <property type="project" value="UniProtKB-SubCell"/>
</dbReference>
<feature type="region of interest" description="Disordered" evidence="6">
    <location>
        <begin position="375"/>
        <end position="396"/>
    </location>
</feature>
<evidence type="ECO:0000256" key="2">
    <source>
        <dbReference type="ARBA" id="ARBA00022692"/>
    </source>
</evidence>
<protein>
    <recommendedName>
        <fullName evidence="8">Rhodopsin domain-containing protein</fullName>
    </recommendedName>
</protein>
<feature type="transmembrane region" description="Helical" evidence="7">
    <location>
        <begin position="187"/>
        <end position="204"/>
    </location>
</feature>
<evidence type="ECO:0000256" key="5">
    <source>
        <dbReference type="ARBA" id="ARBA00038359"/>
    </source>
</evidence>
<feature type="transmembrane region" description="Helical" evidence="7">
    <location>
        <begin position="99"/>
        <end position="120"/>
    </location>
</feature>
<evidence type="ECO:0000256" key="4">
    <source>
        <dbReference type="ARBA" id="ARBA00023136"/>
    </source>
</evidence>
<dbReference type="PANTHER" id="PTHR33048">
    <property type="entry name" value="PTH11-LIKE INTEGRAL MEMBRANE PROTEIN (AFU_ORTHOLOGUE AFUA_5G11245)"/>
    <property type="match status" value="1"/>
</dbReference>
<dbReference type="InterPro" id="IPR049326">
    <property type="entry name" value="Rhodopsin_dom_fungi"/>
</dbReference>
<dbReference type="EMBL" id="CP089278">
    <property type="protein sequence ID" value="USP80353.1"/>
    <property type="molecule type" value="Genomic_DNA"/>
</dbReference>
<feature type="transmembrane region" description="Helical" evidence="7">
    <location>
        <begin position="59"/>
        <end position="79"/>
    </location>
</feature>
<dbReference type="VEuPathDB" id="FungiDB:yc1106_07627"/>
<feature type="transmembrane region" description="Helical" evidence="7">
    <location>
        <begin position="132"/>
        <end position="157"/>
    </location>
</feature>
<sequence>MSSPSDPSNPLNNWVSNPGETHGPLMSVAVWSLCGISGFFLGLRLWIQLGQGKLWYDSLLLTISWVFLLGQVILVQLNINLGFGKHAFDIDFGNFERITYYGASGLTISVVAITLSKISFGITLFRLTEGWLRAYVCFAIATLFIFAVPAGVLPWVICKPLAKTFVDIIPGTCINKEPTVMYGRFQAIWSAIMDISLALIPWKIIWNLQMRTAEKLGVGVAMSLGVLAGVTAILRGRYVEQLTKQDISYDATKSVIWSSAEAAMTIVATSIPVLRVFFKQAVNTAMASYQNSSRERKTRTHGSNLSGMGESSNASRLGSKHLKTEGTLVSTNKRRSTLGNVSQESLVDVSGKSQEAYLEMDNLIVDPVTGRVTLANPGSTSPSLDDSKHHRPHLPV</sequence>
<dbReference type="InterPro" id="IPR052337">
    <property type="entry name" value="SAT4-like"/>
</dbReference>
<name>A0A9Q8ZGN1_CURCL</name>
<comment type="similarity">
    <text evidence="5">Belongs to the SAT4 family.</text>
</comment>
<feature type="compositionally biased region" description="Polar residues" evidence="6">
    <location>
        <begin position="327"/>
        <end position="336"/>
    </location>
</feature>
<evidence type="ECO:0000256" key="1">
    <source>
        <dbReference type="ARBA" id="ARBA00004141"/>
    </source>
</evidence>
<accession>A0A9Q8ZGN1</accession>
<evidence type="ECO:0000313" key="10">
    <source>
        <dbReference type="Proteomes" id="UP001056012"/>
    </source>
</evidence>
<gene>
    <name evidence="9" type="ORF">yc1106_07627</name>
</gene>
<dbReference type="Pfam" id="PF20684">
    <property type="entry name" value="Fung_rhodopsin"/>
    <property type="match status" value="1"/>
</dbReference>
<keyword evidence="2 7" id="KW-0812">Transmembrane</keyword>
<keyword evidence="4 7" id="KW-0472">Membrane</keyword>
<evidence type="ECO:0000256" key="3">
    <source>
        <dbReference type="ARBA" id="ARBA00022989"/>
    </source>
</evidence>
<comment type="subcellular location">
    <subcellularLocation>
        <location evidence="1">Membrane</location>
        <topology evidence="1">Multi-pass membrane protein</topology>
    </subcellularLocation>
</comment>